<dbReference type="AlphaFoldDB" id="A0A9P0A1S7"/>
<evidence type="ECO:0000256" key="2">
    <source>
        <dbReference type="ARBA" id="ARBA00005241"/>
    </source>
</evidence>
<dbReference type="PANTHER" id="PTHR16172">
    <property type="entry name" value="MAJOR FACILITATOR SUPERFAMILY DOMAIN-CONTAINING PROTEIN 6-LIKE"/>
    <property type="match status" value="1"/>
</dbReference>
<feature type="transmembrane region" description="Helical" evidence="7">
    <location>
        <begin position="21"/>
        <end position="39"/>
    </location>
</feature>
<feature type="compositionally biased region" description="Basic and acidic residues" evidence="6">
    <location>
        <begin position="741"/>
        <end position="756"/>
    </location>
</feature>
<gene>
    <name evidence="9" type="ORF">BEMITA_LOCUS1803</name>
</gene>
<evidence type="ECO:0000256" key="7">
    <source>
        <dbReference type="SAM" id="Phobius"/>
    </source>
</evidence>
<feature type="transmembrane region" description="Helical" evidence="7">
    <location>
        <begin position="81"/>
        <end position="102"/>
    </location>
</feature>
<dbReference type="InterPro" id="IPR036259">
    <property type="entry name" value="MFS_trans_sf"/>
</dbReference>
<feature type="transmembrane region" description="Helical" evidence="7">
    <location>
        <begin position="504"/>
        <end position="523"/>
    </location>
</feature>
<evidence type="ECO:0000313" key="9">
    <source>
        <dbReference type="EMBL" id="CAH0382234.1"/>
    </source>
</evidence>
<organism evidence="9 10">
    <name type="scientific">Bemisia tabaci</name>
    <name type="common">Sweetpotato whitefly</name>
    <name type="synonym">Aleurodes tabaci</name>
    <dbReference type="NCBI Taxonomy" id="7038"/>
    <lineage>
        <taxon>Eukaryota</taxon>
        <taxon>Metazoa</taxon>
        <taxon>Ecdysozoa</taxon>
        <taxon>Arthropoda</taxon>
        <taxon>Hexapoda</taxon>
        <taxon>Insecta</taxon>
        <taxon>Pterygota</taxon>
        <taxon>Neoptera</taxon>
        <taxon>Paraneoptera</taxon>
        <taxon>Hemiptera</taxon>
        <taxon>Sternorrhyncha</taxon>
        <taxon>Aleyrodoidea</taxon>
        <taxon>Aleyrodidae</taxon>
        <taxon>Aleyrodinae</taxon>
        <taxon>Bemisia</taxon>
    </lineage>
</organism>
<feature type="transmembrane region" description="Helical" evidence="7">
    <location>
        <begin position="391"/>
        <end position="420"/>
    </location>
</feature>
<dbReference type="CDD" id="cd17335">
    <property type="entry name" value="MFS_MFSD6"/>
    <property type="match status" value="1"/>
</dbReference>
<feature type="transmembrane region" description="Helical" evidence="7">
    <location>
        <begin position="535"/>
        <end position="557"/>
    </location>
</feature>
<feature type="region of interest" description="Disordered" evidence="6">
    <location>
        <begin position="728"/>
        <end position="783"/>
    </location>
</feature>
<name>A0A9P0A1S7_BEMTA</name>
<comment type="similarity">
    <text evidence="2">Belongs to the major facilitator superfamily. MFSD6 family.</text>
</comment>
<reference evidence="9" key="1">
    <citation type="submission" date="2021-12" db="EMBL/GenBank/DDBJ databases">
        <authorList>
            <person name="King R."/>
        </authorList>
    </citation>
    <scope>NUCLEOTIDE SEQUENCE</scope>
</reference>
<evidence type="ECO:0000256" key="1">
    <source>
        <dbReference type="ARBA" id="ARBA00004141"/>
    </source>
</evidence>
<dbReference type="EMBL" id="OU963862">
    <property type="protein sequence ID" value="CAH0382234.1"/>
    <property type="molecule type" value="Genomic_DNA"/>
</dbReference>
<keyword evidence="10" id="KW-1185">Reference proteome</keyword>
<accession>A0A9P0A1S7</accession>
<dbReference type="InterPro" id="IPR024989">
    <property type="entry name" value="MFS_assoc_dom"/>
</dbReference>
<feature type="transmembrane region" description="Helical" evidence="7">
    <location>
        <begin position="465"/>
        <end position="484"/>
    </location>
</feature>
<dbReference type="Pfam" id="PF12832">
    <property type="entry name" value="MFS_1_like"/>
    <property type="match status" value="1"/>
</dbReference>
<proteinExistence type="inferred from homology"/>
<dbReference type="SUPFAM" id="SSF103473">
    <property type="entry name" value="MFS general substrate transporter"/>
    <property type="match status" value="2"/>
</dbReference>
<evidence type="ECO:0000259" key="8">
    <source>
        <dbReference type="Pfam" id="PF12832"/>
    </source>
</evidence>
<dbReference type="Gene3D" id="1.20.1250.20">
    <property type="entry name" value="MFS general substrate transporter like domains"/>
    <property type="match status" value="3"/>
</dbReference>
<feature type="transmembrane region" description="Helical" evidence="7">
    <location>
        <begin position="660"/>
        <end position="679"/>
    </location>
</feature>
<dbReference type="PANTHER" id="PTHR16172:SF35">
    <property type="entry name" value="MAJOR FACILITATOR SUPERFAMILY (MFS) PROFILE DOMAIN-CONTAINING PROTEIN"/>
    <property type="match status" value="1"/>
</dbReference>
<protein>
    <recommendedName>
        <fullName evidence="8">Major facilitator superfamily associated domain-containing protein</fullName>
    </recommendedName>
</protein>
<keyword evidence="5 7" id="KW-0472">Membrane</keyword>
<dbReference type="InterPro" id="IPR051717">
    <property type="entry name" value="MFS_MFSD6"/>
</dbReference>
<evidence type="ECO:0000256" key="4">
    <source>
        <dbReference type="ARBA" id="ARBA00022989"/>
    </source>
</evidence>
<keyword evidence="3 7" id="KW-0812">Transmembrane</keyword>
<feature type="transmembrane region" description="Helical" evidence="7">
    <location>
        <begin position="569"/>
        <end position="589"/>
    </location>
</feature>
<dbReference type="GO" id="GO:0016020">
    <property type="term" value="C:membrane"/>
    <property type="evidence" value="ECO:0007669"/>
    <property type="project" value="UniProtKB-SubCell"/>
</dbReference>
<dbReference type="Proteomes" id="UP001152759">
    <property type="component" value="Chromosome 1"/>
</dbReference>
<comment type="subcellular location">
    <subcellularLocation>
        <location evidence="1">Membrane</location>
        <topology evidence="1">Multi-pass membrane protein</topology>
    </subcellularLocation>
</comment>
<evidence type="ECO:0000313" key="10">
    <source>
        <dbReference type="Proteomes" id="UP001152759"/>
    </source>
</evidence>
<evidence type="ECO:0000256" key="6">
    <source>
        <dbReference type="SAM" id="MobiDB-lite"/>
    </source>
</evidence>
<feature type="transmembrane region" description="Helical" evidence="7">
    <location>
        <begin position="51"/>
        <end position="69"/>
    </location>
</feature>
<evidence type="ECO:0000256" key="5">
    <source>
        <dbReference type="ARBA" id="ARBA00023136"/>
    </source>
</evidence>
<evidence type="ECO:0000256" key="3">
    <source>
        <dbReference type="ARBA" id="ARBA00022692"/>
    </source>
</evidence>
<sequence length="783" mass="86007">MMFVQRVVDDFKQKKLLSMKLIFFVQSSTLFVLYPYLTIHMRELGLNVEETAIMSALTPIVTIIMPPIAGMIADFIGNFKVLLALFSALGGLASLLLLAIPVGRVTIVYPEQALFRIGCSNDTGYPSVIPGADFPCHPFLNATSSPYEIAGHVEACGLVCRRPNSLRSPLEGSWRTPSAETQAILRARSYKMKLLRPSGQETVYDFNVDAEDIPAYRSRVLDDPDPRNGRILTNSGRFPTAIRELSHDVFFFPARGLWSLSCDPDPTRVWQCQVKESGNLSNSTTDGRFPFSGVLDVHEEGMELVALRRWGLLKASSSPLEGIMESKCGKFKVPSMSKTLSVPLLNPENSLKVDAVLEMEDCEMSCLATIPRKSICTNLNKVVEYDPQLTFWAYLSVRVTIAMITGTAFAMFEGAAIAILREEKADYGLQRLYAQIGGMISSPMAGYLIDYASKGKGYTDFRPAFYFYAALKTTTAFLMLTINLEFKAPAKNVVADVVEVLKKVEIMALLFAIFIMGTAWGYIESFLFWLLQDLGASRVLMGSTITVGGLAGMPLLIMSGPIVEKIGHANVLFLGFVFYAIRLVGYSLIVEPWQCLIFEAMESVTSSLAFTAAVTYAAKLSNTSTDSSIQGILGGLYYGVGKGAGGLFGGYLMKAFGTRATYRIFAVLTLVTGCMYYLLNQIYIVGRSISQIESGPASSLKDKKKMESENSALKNSINNGGVVYYVSEPNHEKTTNSAEIQSKKDIDAKRENELKGETNLGLENDDGTTDKPSSDVPTETTYR</sequence>
<feature type="transmembrane region" description="Helical" evidence="7">
    <location>
        <begin position="432"/>
        <end position="453"/>
    </location>
</feature>
<feature type="domain" description="Major facilitator superfamily associated" evidence="8">
    <location>
        <begin position="16"/>
        <end position="663"/>
    </location>
</feature>
<dbReference type="KEGG" id="btab:109033204"/>
<keyword evidence="4 7" id="KW-1133">Transmembrane helix</keyword>